<evidence type="ECO:0000256" key="1">
    <source>
        <dbReference type="SAM" id="SignalP"/>
    </source>
</evidence>
<keyword evidence="1" id="KW-0732">Signal</keyword>
<dbReference type="EMBL" id="FOZG01000001">
    <property type="protein sequence ID" value="SFR86721.1"/>
    <property type="molecule type" value="Genomic_DNA"/>
</dbReference>
<evidence type="ECO:0000313" key="3">
    <source>
        <dbReference type="Proteomes" id="UP000198824"/>
    </source>
</evidence>
<dbReference type="Proteomes" id="UP000198824">
    <property type="component" value="Unassembled WGS sequence"/>
</dbReference>
<sequence length="149" mass="14942">MRMRTGLSVAAGLLLLSGVLLGHAAHGQSTFPTVATRVRAPGVVPLTCRDGRDCQPIAAQEVLVLVSANAATAAQTAFGGDYIFAQVCTAYGTVALQVQGPDGGFQTISSKAASDTAGGTQVRLGASASVRVQLSGTIGCAATLSRVPN</sequence>
<dbReference type="RefSeq" id="WP_131819202.1">
    <property type="nucleotide sequence ID" value="NZ_FOZG01000001.1"/>
</dbReference>
<accession>A0A1I6K651</accession>
<dbReference type="STRING" id="1166337.SAMN05192580_1370"/>
<feature type="signal peptide" evidence="1">
    <location>
        <begin position="1"/>
        <end position="24"/>
    </location>
</feature>
<name>A0A1I6K651_9SPHN</name>
<protein>
    <submittedName>
        <fullName evidence="2">Uncharacterized protein</fullName>
    </submittedName>
</protein>
<organism evidence="2 3">
    <name type="scientific">Sphingomonas jatrophae</name>
    <dbReference type="NCBI Taxonomy" id="1166337"/>
    <lineage>
        <taxon>Bacteria</taxon>
        <taxon>Pseudomonadati</taxon>
        <taxon>Pseudomonadota</taxon>
        <taxon>Alphaproteobacteria</taxon>
        <taxon>Sphingomonadales</taxon>
        <taxon>Sphingomonadaceae</taxon>
        <taxon>Sphingomonas</taxon>
    </lineage>
</organism>
<dbReference type="OrthoDB" id="7580911at2"/>
<gene>
    <name evidence="2" type="ORF">SAMN05192580_1370</name>
</gene>
<dbReference type="AlphaFoldDB" id="A0A1I6K651"/>
<keyword evidence="3" id="KW-1185">Reference proteome</keyword>
<reference evidence="2 3" key="1">
    <citation type="submission" date="2016-10" db="EMBL/GenBank/DDBJ databases">
        <authorList>
            <person name="de Groot N.N."/>
        </authorList>
    </citation>
    <scope>NUCLEOTIDE SEQUENCE [LARGE SCALE GENOMIC DNA]</scope>
    <source>
        <strain evidence="2 3">S5-249</strain>
    </source>
</reference>
<proteinExistence type="predicted"/>
<feature type="chain" id="PRO_5011544590" evidence="1">
    <location>
        <begin position="25"/>
        <end position="149"/>
    </location>
</feature>
<evidence type="ECO:0000313" key="2">
    <source>
        <dbReference type="EMBL" id="SFR86721.1"/>
    </source>
</evidence>